<keyword evidence="12" id="KW-1185">Reference proteome</keyword>
<feature type="transmembrane region" description="Helical" evidence="9">
    <location>
        <begin position="111"/>
        <end position="134"/>
    </location>
</feature>
<keyword evidence="8 9" id="KW-0472">Membrane</keyword>
<dbReference type="SUPFAM" id="SSF161098">
    <property type="entry name" value="MetI-like"/>
    <property type="match status" value="1"/>
</dbReference>
<evidence type="ECO:0000256" key="4">
    <source>
        <dbReference type="ARBA" id="ARBA00022475"/>
    </source>
</evidence>
<evidence type="ECO:0000259" key="10">
    <source>
        <dbReference type="PROSITE" id="PS50928"/>
    </source>
</evidence>
<reference evidence="11" key="1">
    <citation type="submission" date="2022-12" db="EMBL/GenBank/DDBJ databases">
        <title>Bacterial isolates from different developmental stages of Nematostella vectensis.</title>
        <authorList>
            <person name="Fraune S."/>
        </authorList>
    </citation>
    <scope>NUCLEOTIDE SEQUENCE</scope>
    <source>
        <strain evidence="11">G21630-S1</strain>
    </source>
</reference>
<evidence type="ECO:0000256" key="6">
    <source>
        <dbReference type="ARBA" id="ARBA00022970"/>
    </source>
</evidence>
<feature type="transmembrane region" description="Helical" evidence="9">
    <location>
        <begin position="140"/>
        <end position="158"/>
    </location>
</feature>
<dbReference type="InterPro" id="IPR035906">
    <property type="entry name" value="MetI-like_sf"/>
</dbReference>
<dbReference type="CDD" id="cd06261">
    <property type="entry name" value="TM_PBP2"/>
    <property type="match status" value="1"/>
</dbReference>
<comment type="similarity">
    <text evidence="2">Belongs to the binding-protein-dependent transport system permease family. HisMQ subfamily.</text>
</comment>
<keyword evidence="4" id="KW-1003">Cell membrane</keyword>
<protein>
    <submittedName>
        <fullName evidence="11">Amino acid ABC transporter permease</fullName>
    </submittedName>
</protein>
<comment type="caution">
    <text evidence="11">The sequence shown here is derived from an EMBL/GenBank/DDBJ whole genome shotgun (WGS) entry which is preliminary data.</text>
</comment>
<name>A0ABT4LGK0_9PROT</name>
<keyword evidence="5 9" id="KW-0812">Transmembrane</keyword>
<dbReference type="NCBIfam" id="TIGR01726">
    <property type="entry name" value="HEQRo_perm_3TM"/>
    <property type="match status" value="1"/>
</dbReference>
<dbReference type="InterPro" id="IPR000515">
    <property type="entry name" value="MetI-like"/>
</dbReference>
<dbReference type="EMBL" id="JAPWGY010000002">
    <property type="protein sequence ID" value="MCZ4280233.1"/>
    <property type="molecule type" value="Genomic_DNA"/>
</dbReference>
<keyword evidence="3 9" id="KW-0813">Transport</keyword>
<evidence type="ECO:0000256" key="1">
    <source>
        <dbReference type="ARBA" id="ARBA00004429"/>
    </source>
</evidence>
<evidence type="ECO:0000256" key="2">
    <source>
        <dbReference type="ARBA" id="ARBA00010072"/>
    </source>
</evidence>
<dbReference type="Gene3D" id="1.10.3720.10">
    <property type="entry name" value="MetI-like"/>
    <property type="match status" value="1"/>
</dbReference>
<feature type="transmembrane region" description="Helical" evidence="9">
    <location>
        <begin position="72"/>
        <end position="99"/>
    </location>
</feature>
<evidence type="ECO:0000256" key="9">
    <source>
        <dbReference type="RuleBase" id="RU363032"/>
    </source>
</evidence>
<gene>
    <name evidence="11" type="ORF">O4H49_05565</name>
</gene>
<dbReference type="PANTHER" id="PTHR30614">
    <property type="entry name" value="MEMBRANE COMPONENT OF AMINO ACID ABC TRANSPORTER"/>
    <property type="match status" value="1"/>
</dbReference>
<dbReference type="PANTHER" id="PTHR30614:SF0">
    <property type="entry name" value="L-CYSTINE TRANSPORT SYSTEM PERMEASE PROTEIN TCYL"/>
    <property type="match status" value="1"/>
</dbReference>
<evidence type="ECO:0000256" key="7">
    <source>
        <dbReference type="ARBA" id="ARBA00022989"/>
    </source>
</evidence>
<organism evidence="11 12">
    <name type="scientific">Kiloniella laminariae</name>
    <dbReference type="NCBI Taxonomy" id="454162"/>
    <lineage>
        <taxon>Bacteria</taxon>
        <taxon>Pseudomonadati</taxon>
        <taxon>Pseudomonadota</taxon>
        <taxon>Alphaproteobacteria</taxon>
        <taxon>Rhodospirillales</taxon>
        <taxon>Kiloniellaceae</taxon>
        <taxon>Kiloniella</taxon>
    </lineage>
</organism>
<evidence type="ECO:0000313" key="12">
    <source>
        <dbReference type="Proteomes" id="UP001069802"/>
    </source>
</evidence>
<feature type="transmembrane region" description="Helical" evidence="9">
    <location>
        <begin position="31"/>
        <end position="52"/>
    </location>
</feature>
<keyword evidence="7 9" id="KW-1133">Transmembrane helix</keyword>
<proteinExistence type="inferred from homology"/>
<comment type="subcellular location">
    <subcellularLocation>
        <location evidence="1">Cell inner membrane</location>
        <topology evidence="1">Multi-pass membrane protein</topology>
    </subcellularLocation>
    <subcellularLocation>
        <location evidence="9">Cell membrane</location>
        <topology evidence="9">Multi-pass membrane protein</topology>
    </subcellularLocation>
</comment>
<feature type="domain" description="ABC transmembrane type-1" evidence="10">
    <location>
        <begin position="75"/>
        <end position="263"/>
    </location>
</feature>
<feature type="transmembrane region" description="Helical" evidence="9">
    <location>
        <begin position="6"/>
        <end position="24"/>
    </location>
</feature>
<evidence type="ECO:0000256" key="5">
    <source>
        <dbReference type="ARBA" id="ARBA00022692"/>
    </source>
</evidence>
<dbReference type="InterPro" id="IPR010065">
    <property type="entry name" value="AA_ABC_transptr_permease_3TM"/>
</dbReference>
<dbReference type="RefSeq" id="WP_269422445.1">
    <property type="nucleotide sequence ID" value="NZ_JAPWGY010000002.1"/>
</dbReference>
<dbReference type="InterPro" id="IPR043429">
    <property type="entry name" value="ArtM/GltK/GlnP/TcyL/YhdX-like"/>
</dbReference>
<evidence type="ECO:0000313" key="11">
    <source>
        <dbReference type="EMBL" id="MCZ4280233.1"/>
    </source>
</evidence>
<evidence type="ECO:0000256" key="3">
    <source>
        <dbReference type="ARBA" id="ARBA00022448"/>
    </source>
</evidence>
<dbReference type="Pfam" id="PF00528">
    <property type="entry name" value="BPD_transp_1"/>
    <property type="match status" value="1"/>
</dbReference>
<accession>A0ABT4LGK0</accession>
<dbReference type="Proteomes" id="UP001069802">
    <property type="component" value="Unassembled WGS sequence"/>
</dbReference>
<evidence type="ECO:0000256" key="8">
    <source>
        <dbReference type="ARBA" id="ARBA00023136"/>
    </source>
</evidence>
<keyword evidence="6" id="KW-0029">Amino-acid transport</keyword>
<dbReference type="PROSITE" id="PS50928">
    <property type="entry name" value="ABC_TM1"/>
    <property type="match status" value="1"/>
</dbReference>
<sequence>MMGGLLRVAIAAAVVGNFILVNTFPHRTQLIVTWVQLFALFMYFFYSFDLSYEYIWARLPHLLGLGLKSNFLMGAALTVFICAVAIFASTILALLAALARLSSSGMALGISTFYISFFRGTPLLLQILLIYLGLPQIGVIINPIPAAIIALSLCYGAYMAEIFRAGIQAIPAGQREAAKALGLKDGQVMRLVVLPQAIRLIIPPTGNQFIAMLKDSSLVSVLGAWELMYMARTHGRAEFKYMEMLISAALIYWALSVTFEVVQSRIEKRYGKGVDVSRV</sequence>